<evidence type="ECO:0000313" key="1">
    <source>
        <dbReference type="EMBL" id="QHT68433.1"/>
    </source>
</evidence>
<organism evidence="1 2">
    <name type="scientific">Rhodocytophaga rosea</name>
    <dbReference type="NCBI Taxonomy" id="2704465"/>
    <lineage>
        <taxon>Bacteria</taxon>
        <taxon>Pseudomonadati</taxon>
        <taxon>Bacteroidota</taxon>
        <taxon>Cytophagia</taxon>
        <taxon>Cytophagales</taxon>
        <taxon>Rhodocytophagaceae</taxon>
        <taxon>Rhodocytophaga</taxon>
    </lineage>
</organism>
<proteinExistence type="predicted"/>
<accession>A0A6C0GLA3</accession>
<name>A0A6C0GLA3_9BACT</name>
<keyword evidence="2" id="KW-1185">Reference proteome</keyword>
<evidence type="ECO:0000313" key="2">
    <source>
        <dbReference type="Proteomes" id="UP000480178"/>
    </source>
</evidence>
<sequence length="53" mass="6195">MNRYLFDTQVNKNNSLDIQDVPVNSDVSEDRVKHGYFNSVKYRKYTTSLGSIH</sequence>
<reference evidence="1 2" key="1">
    <citation type="submission" date="2020-01" db="EMBL/GenBank/DDBJ databases">
        <authorList>
            <person name="Kim M.K."/>
        </authorList>
    </citation>
    <scope>NUCLEOTIDE SEQUENCE [LARGE SCALE GENOMIC DNA]</scope>
    <source>
        <strain evidence="1 2">172606-1</strain>
    </source>
</reference>
<dbReference type="RefSeq" id="WP_162444446.1">
    <property type="nucleotide sequence ID" value="NZ_CP048222.1"/>
</dbReference>
<dbReference type="Proteomes" id="UP000480178">
    <property type="component" value="Chromosome"/>
</dbReference>
<protein>
    <submittedName>
        <fullName evidence="1">Uncharacterized protein</fullName>
    </submittedName>
</protein>
<gene>
    <name evidence="1" type="ORF">GXP67_18185</name>
</gene>
<dbReference type="AlphaFoldDB" id="A0A6C0GLA3"/>
<dbReference type="KEGG" id="rhoz:GXP67_18185"/>
<dbReference type="EMBL" id="CP048222">
    <property type="protein sequence ID" value="QHT68433.1"/>
    <property type="molecule type" value="Genomic_DNA"/>
</dbReference>